<protein>
    <recommendedName>
        <fullName evidence="4">N-acetylgalactosaminide beta-1,3-galactosyltransferase</fullName>
        <ecNumber evidence="4">2.4.1.122</ecNumber>
    </recommendedName>
</protein>
<dbReference type="WBParaSite" id="MBELARI_LOCUS3838">
    <property type="protein sequence ID" value="MBELARI_LOCUS3838"/>
    <property type="gene ID" value="MBELARI_LOCUS3838"/>
</dbReference>
<comment type="subcellular location">
    <subcellularLocation>
        <location evidence="1">Membrane</location>
        <topology evidence="1">Single-pass type II membrane protein</topology>
    </subcellularLocation>
</comment>
<evidence type="ECO:0000256" key="13">
    <source>
        <dbReference type="SAM" id="Phobius"/>
    </source>
</evidence>
<dbReference type="SMART" id="SM00714">
    <property type="entry name" value="LITAF"/>
    <property type="match status" value="1"/>
</dbReference>
<feature type="compositionally biased region" description="Low complexity" evidence="12">
    <location>
        <begin position="1"/>
        <end position="16"/>
    </location>
</feature>
<evidence type="ECO:0000256" key="12">
    <source>
        <dbReference type="SAM" id="MobiDB-lite"/>
    </source>
</evidence>
<evidence type="ECO:0000256" key="1">
    <source>
        <dbReference type="ARBA" id="ARBA00004606"/>
    </source>
</evidence>
<evidence type="ECO:0000256" key="11">
    <source>
        <dbReference type="ARBA" id="ARBA00023136"/>
    </source>
</evidence>
<keyword evidence="9" id="KW-0735">Signal-anchor</keyword>
<evidence type="ECO:0000259" key="14">
    <source>
        <dbReference type="PROSITE" id="PS51837"/>
    </source>
</evidence>
<dbReference type="Proteomes" id="UP000887575">
    <property type="component" value="Unassembled WGS sequence"/>
</dbReference>
<proteinExistence type="inferred from homology"/>
<dbReference type="PANTHER" id="PTHR23033:SF8">
    <property type="entry name" value="HEXOSYLTRANSFERASE"/>
    <property type="match status" value="1"/>
</dbReference>
<feature type="transmembrane region" description="Helical" evidence="13">
    <location>
        <begin position="101"/>
        <end position="122"/>
    </location>
</feature>
<dbReference type="Pfam" id="PF02434">
    <property type="entry name" value="Fringe"/>
    <property type="match status" value="1"/>
</dbReference>
<organism evidence="15 16">
    <name type="scientific">Mesorhabditis belari</name>
    <dbReference type="NCBI Taxonomy" id="2138241"/>
    <lineage>
        <taxon>Eukaryota</taxon>
        <taxon>Metazoa</taxon>
        <taxon>Ecdysozoa</taxon>
        <taxon>Nematoda</taxon>
        <taxon>Chromadorea</taxon>
        <taxon>Rhabditida</taxon>
        <taxon>Rhabditina</taxon>
        <taxon>Rhabditomorpha</taxon>
        <taxon>Rhabditoidea</taxon>
        <taxon>Rhabditidae</taxon>
        <taxon>Mesorhabditinae</taxon>
        <taxon>Mesorhabditis</taxon>
    </lineage>
</organism>
<keyword evidence="10 13" id="KW-1133">Transmembrane helix</keyword>
<evidence type="ECO:0000313" key="16">
    <source>
        <dbReference type="WBParaSite" id="MBELARI_LOCUS3838"/>
    </source>
</evidence>
<evidence type="ECO:0000256" key="5">
    <source>
        <dbReference type="ARBA" id="ARBA00022676"/>
    </source>
</evidence>
<keyword evidence="5" id="KW-0328">Glycosyltransferase</keyword>
<keyword evidence="6" id="KW-0808">Transferase</keyword>
<keyword evidence="7 13" id="KW-0812">Transmembrane</keyword>
<dbReference type="GO" id="GO:0016020">
    <property type="term" value="C:membrane"/>
    <property type="evidence" value="ECO:0007669"/>
    <property type="project" value="UniProtKB-SubCell"/>
</dbReference>
<dbReference type="InterPro" id="IPR026050">
    <property type="entry name" value="C1GALT1/C1GALT1_chp1"/>
</dbReference>
<evidence type="ECO:0000256" key="7">
    <source>
        <dbReference type="ARBA" id="ARBA00022692"/>
    </source>
</evidence>
<evidence type="ECO:0000256" key="9">
    <source>
        <dbReference type="ARBA" id="ARBA00022968"/>
    </source>
</evidence>
<evidence type="ECO:0000256" key="6">
    <source>
        <dbReference type="ARBA" id="ARBA00022679"/>
    </source>
</evidence>
<dbReference type="InterPro" id="IPR006629">
    <property type="entry name" value="LITAF"/>
</dbReference>
<dbReference type="PANTHER" id="PTHR23033">
    <property type="entry name" value="BETA1,3-GALACTOSYLTRANSFERASE"/>
    <property type="match status" value="1"/>
</dbReference>
<comment type="similarity">
    <text evidence="3">Belongs to the glycosyltransferase 31 family. Beta3-Gal-T subfamily.</text>
</comment>
<dbReference type="EC" id="2.4.1.122" evidence="4"/>
<evidence type="ECO:0000256" key="10">
    <source>
        <dbReference type="ARBA" id="ARBA00022989"/>
    </source>
</evidence>
<reference evidence="16" key="1">
    <citation type="submission" date="2024-02" db="UniProtKB">
        <authorList>
            <consortium name="WormBaseParasite"/>
        </authorList>
    </citation>
    <scope>IDENTIFICATION</scope>
</reference>
<sequence length="452" mass="51187">MENKAAEAYAAPPSYEEAQEQNRANEVRANPVIGPAGYPVQPPAPYVFQGTTTVPPPLGGAPAAPILLQARTSVYGAMPVEIDCPHCQAHIITHIERVAGILPWIIFSVCIILGFFLFGIPWCFCCIPFCLEPCLDVVHLCPCFLADDTENGGYDDQLEMNEEKSLMQELGITPDRRWPRIFCMINTMPSHVDKIKTVNATWARHCDGHIFTTTMTNDTENIHDYWTFNFTNARYNINNHYWLWDRLRAGMKKLYEEKGKSYDWFLKADDDTFVVIENLKEYLKGRSPHEPLYLATMLKYMDHSLTKRPRDFIYPSGGSGYILSREGLKRFVEVIEESNGEKCRNTSYLHEDTEVGWCLRSAGVTAIPSVDRQGAHMMLPIDVMDIIHPTNRISGMDRGWARQSVAAKLQPGKACCSTNLITTHYVSDIMMATYYYLVYGVRVAGRDVDVLG</sequence>
<evidence type="ECO:0000256" key="4">
    <source>
        <dbReference type="ARBA" id="ARBA00012557"/>
    </source>
</evidence>
<comment type="pathway">
    <text evidence="2">Protein modification; protein glycosylation.</text>
</comment>
<keyword evidence="15" id="KW-1185">Reference proteome</keyword>
<accession>A0AAF3J8W9</accession>
<dbReference type="AlphaFoldDB" id="A0AAF3J8W9"/>
<dbReference type="InterPro" id="IPR003378">
    <property type="entry name" value="Fringe-like_glycosylTrfase"/>
</dbReference>
<dbReference type="GO" id="GO:0000166">
    <property type="term" value="F:nucleotide binding"/>
    <property type="evidence" value="ECO:0007669"/>
    <property type="project" value="UniProtKB-KW"/>
</dbReference>
<feature type="region of interest" description="Disordered" evidence="12">
    <location>
        <begin position="1"/>
        <end position="23"/>
    </location>
</feature>
<dbReference type="Gene3D" id="3.90.550.50">
    <property type="match status" value="1"/>
</dbReference>
<dbReference type="GO" id="GO:0016263">
    <property type="term" value="F:glycoprotein-N-acetylgalactosamine 3-beta-galactosyltransferase activity"/>
    <property type="evidence" value="ECO:0007669"/>
    <property type="project" value="UniProtKB-EC"/>
</dbReference>
<evidence type="ECO:0000256" key="3">
    <source>
        <dbReference type="ARBA" id="ARBA00006462"/>
    </source>
</evidence>
<keyword evidence="8" id="KW-0547">Nucleotide-binding</keyword>
<name>A0AAF3J8W9_9BILA</name>
<evidence type="ECO:0000256" key="2">
    <source>
        <dbReference type="ARBA" id="ARBA00004922"/>
    </source>
</evidence>
<dbReference type="Pfam" id="PF10601">
    <property type="entry name" value="zf-LITAF-like"/>
    <property type="match status" value="1"/>
</dbReference>
<feature type="domain" description="LITAF" evidence="14">
    <location>
        <begin position="62"/>
        <end position="156"/>
    </location>
</feature>
<evidence type="ECO:0000313" key="15">
    <source>
        <dbReference type="Proteomes" id="UP000887575"/>
    </source>
</evidence>
<evidence type="ECO:0000256" key="8">
    <source>
        <dbReference type="ARBA" id="ARBA00022741"/>
    </source>
</evidence>
<keyword evidence="11 13" id="KW-0472">Membrane</keyword>
<dbReference type="PROSITE" id="PS51837">
    <property type="entry name" value="LITAF"/>
    <property type="match status" value="1"/>
</dbReference>